<comment type="caution">
    <text evidence="1">The sequence shown here is derived from an EMBL/GenBank/DDBJ whole genome shotgun (WGS) entry which is preliminary data.</text>
</comment>
<reference evidence="1 2" key="1">
    <citation type="submission" date="2021-06" db="EMBL/GenBank/DDBJ databases">
        <title>Chromosome-level genome assembly of the red-tail catfish (Hemibagrus wyckioides).</title>
        <authorList>
            <person name="Shao F."/>
        </authorList>
    </citation>
    <scope>NUCLEOTIDE SEQUENCE [LARGE SCALE GENOMIC DNA]</scope>
    <source>
        <strain evidence="1">EC202008001</strain>
        <tissue evidence="1">Blood</tissue>
    </source>
</reference>
<keyword evidence="2" id="KW-1185">Reference proteome</keyword>
<dbReference type="Proteomes" id="UP000824219">
    <property type="component" value="Linkage Group LG01"/>
</dbReference>
<gene>
    <name evidence="1" type="ORF">KOW79_000816</name>
</gene>
<organism evidence="1 2">
    <name type="scientific">Hemibagrus wyckioides</name>
    <dbReference type="NCBI Taxonomy" id="337641"/>
    <lineage>
        <taxon>Eukaryota</taxon>
        <taxon>Metazoa</taxon>
        <taxon>Chordata</taxon>
        <taxon>Craniata</taxon>
        <taxon>Vertebrata</taxon>
        <taxon>Euteleostomi</taxon>
        <taxon>Actinopterygii</taxon>
        <taxon>Neopterygii</taxon>
        <taxon>Teleostei</taxon>
        <taxon>Ostariophysi</taxon>
        <taxon>Siluriformes</taxon>
        <taxon>Bagridae</taxon>
        <taxon>Hemibagrus</taxon>
    </lineage>
</organism>
<protein>
    <submittedName>
        <fullName evidence="1">Uncharacterized protein</fullName>
    </submittedName>
</protein>
<name>A0A9D3SYZ7_9TELE</name>
<sequence>MITPAEQEEVGYYFLRQIRGRGLSTGRTRRGESSLSARFPLRSNGTAQLLPPALRLLSSSRCFCQSRLLAHGFHPDLCRLTWMARRSPSRKPGPWCSEKEGHAALFSKRMRDASARLLRDHAVISERWPSPLLDD</sequence>
<accession>A0A9D3SYZ7</accession>
<evidence type="ECO:0000313" key="1">
    <source>
        <dbReference type="EMBL" id="KAG7336123.1"/>
    </source>
</evidence>
<evidence type="ECO:0000313" key="2">
    <source>
        <dbReference type="Proteomes" id="UP000824219"/>
    </source>
</evidence>
<proteinExistence type="predicted"/>
<dbReference type="AlphaFoldDB" id="A0A9D3SYZ7"/>
<dbReference type="EMBL" id="JAHKSW010000001">
    <property type="protein sequence ID" value="KAG7336123.1"/>
    <property type="molecule type" value="Genomic_DNA"/>
</dbReference>